<accession>A0ABV8TQS6</accession>
<dbReference type="NCBIfam" id="TIGR01727">
    <property type="entry name" value="oligo_HPY"/>
    <property type="match status" value="2"/>
</dbReference>
<dbReference type="GO" id="GO:0005524">
    <property type="term" value="F:ATP binding"/>
    <property type="evidence" value="ECO:0007669"/>
    <property type="project" value="UniProtKB-KW"/>
</dbReference>
<evidence type="ECO:0000256" key="7">
    <source>
        <dbReference type="ARBA" id="ARBA00023136"/>
    </source>
</evidence>
<evidence type="ECO:0000313" key="10">
    <source>
        <dbReference type="EMBL" id="MFC4332726.1"/>
    </source>
</evidence>
<dbReference type="Gene3D" id="3.40.50.300">
    <property type="entry name" value="P-loop containing nucleotide triphosphate hydrolases"/>
    <property type="match status" value="2"/>
</dbReference>
<dbReference type="PROSITE" id="PS00211">
    <property type="entry name" value="ABC_TRANSPORTER_1"/>
    <property type="match status" value="1"/>
</dbReference>
<keyword evidence="7" id="KW-0472">Membrane</keyword>
<comment type="subcellular location">
    <subcellularLocation>
        <location evidence="1">Cell membrane</location>
        <topology evidence="1">Peripheral membrane protein</topology>
    </subcellularLocation>
</comment>
<dbReference type="InterPro" id="IPR017871">
    <property type="entry name" value="ABC_transporter-like_CS"/>
</dbReference>
<keyword evidence="11" id="KW-1185">Reference proteome</keyword>
<dbReference type="NCBIfam" id="NF008453">
    <property type="entry name" value="PRK11308.1"/>
    <property type="match status" value="2"/>
</dbReference>
<evidence type="ECO:0000256" key="2">
    <source>
        <dbReference type="ARBA" id="ARBA00005417"/>
    </source>
</evidence>
<dbReference type="InterPro" id="IPR003593">
    <property type="entry name" value="AAA+_ATPase"/>
</dbReference>
<dbReference type="SMART" id="SM00382">
    <property type="entry name" value="AAA"/>
    <property type="match status" value="2"/>
</dbReference>
<dbReference type="PROSITE" id="PS50893">
    <property type="entry name" value="ABC_TRANSPORTER_2"/>
    <property type="match status" value="2"/>
</dbReference>
<dbReference type="CDD" id="cd03257">
    <property type="entry name" value="ABC_NikE_OppD_transporters"/>
    <property type="match status" value="2"/>
</dbReference>
<name>A0ABV8TQS6_9ACTN</name>
<dbReference type="EMBL" id="JBHSDP010000029">
    <property type="protein sequence ID" value="MFC4332726.1"/>
    <property type="molecule type" value="Genomic_DNA"/>
</dbReference>
<dbReference type="RefSeq" id="WP_381744150.1">
    <property type="nucleotide sequence ID" value="NZ_JBHSDP010000029.1"/>
</dbReference>
<dbReference type="Proteomes" id="UP001595824">
    <property type="component" value="Unassembled WGS sequence"/>
</dbReference>
<dbReference type="InterPro" id="IPR050388">
    <property type="entry name" value="ABC_Ni/Peptide_Import"/>
</dbReference>
<protein>
    <submittedName>
        <fullName evidence="10">Dipeptide ABC transporter ATP-binding protein</fullName>
    </submittedName>
</protein>
<dbReference type="NCBIfam" id="NF007739">
    <property type="entry name" value="PRK10419.1"/>
    <property type="match status" value="2"/>
</dbReference>
<evidence type="ECO:0000313" key="11">
    <source>
        <dbReference type="Proteomes" id="UP001595824"/>
    </source>
</evidence>
<keyword evidence="6 10" id="KW-0067">ATP-binding</keyword>
<feature type="region of interest" description="Disordered" evidence="8">
    <location>
        <begin position="661"/>
        <end position="684"/>
    </location>
</feature>
<proteinExistence type="inferred from homology"/>
<evidence type="ECO:0000256" key="1">
    <source>
        <dbReference type="ARBA" id="ARBA00004202"/>
    </source>
</evidence>
<dbReference type="PANTHER" id="PTHR43297">
    <property type="entry name" value="OLIGOPEPTIDE TRANSPORT ATP-BINDING PROTEIN APPD"/>
    <property type="match status" value="1"/>
</dbReference>
<keyword evidence="4" id="KW-1003">Cell membrane</keyword>
<sequence length="684" mass="71874">MSTVLELSGLHVEFGPGRPALRGVDLTLERGEVLGLVGESGAGKTLTALAALGLLPREAAVRGSVRLLGTELVGLPVRDLARLRGRRIAMVFQDPLAAFTPVHRIGDQIGEVLRIHERPRPTRRSARRRAVELLTGLRVPEPERVARAYPHELSGGLRQRAMIAMAVAGRPDVIVADEPTSSLDVSVQAEILTALQDARAATGAALLLVSHDLGVVAGAADRVAVMYAGRVVETAPTRELFAAPRMPYTVGLLAAAPRLDAAHALTQIPGTPPPPGEAVAGCAFAPRCPVAAPECARTAPGLEPLVEQRGSATHLVACLRPRVTASRGAADLYPASPPPAPRPRSAVPALRVTALRADHRSHRAVHHVDLEVRRSETVALVGESGAGKSTTLDRIIALTAPESGRVEVLGQDTAALTRAAARGLRGRVQLVLQDCAASLDPRMTVARIVAEPMEALRTPAPRVAARTRELLAQMELDPATAGRRPHQLSGGQLQRVALARALAVRPELLLLDEPVSALDVSVQAGIIALLRRVTSAPGSPACLLVSHDLAVVRQLADRVVVMYGGRTVESGTVGAVFDRPRHPYTRALLSAVPAPVPRAGPGRTLGPEPTGLPGPAAVDADVSAGCAFRGRCPVHRRLPPEHRLLCERDLPAPAADGAACHFPYPDEGAPLHGRTASKGRPPAQ</sequence>
<evidence type="ECO:0000256" key="8">
    <source>
        <dbReference type="SAM" id="MobiDB-lite"/>
    </source>
</evidence>
<dbReference type="InterPro" id="IPR013563">
    <property type="entry name" value="Oligopep_ABC_C"/>
</dbReference>
<comment type="similarity">
    <text evidence="2">Belongs to the ABC transporter superfamily.</text>
</comment>
<gene>
    <name evidence="10" type="ORF">ACFPC0_34155</name>
</gene>
<feature type="domain" description="ABC transporter" evidence="9">
    <location>
        <begin position="350"/>
        <end position="589"/>
    </location>
</feature>
<dbReference type="Pfam" id="PF00005">
    <property type="entry name" value="ABC_tran"/>
    <property type="match status" value="2"/>
</dbReference>
<evidence type="ECO:0000256" key="6">
    <source>
        <dbReference type="ARBA" id="ARBA00022840"/>
    </source>
</evidence>
<dbReference type="InterPro" id="IPR027417">
    <property type="entry name" value="P-loop_NTPase"/>
</dbReference>
<dbReference type="Pfam" id="PF08352">
    <property type="entry name" value="oligo_HPY"/>
    <property type="match status" value="2"/>
</dbReference>
<evidence type="ECO:0000256" key="3">
    <source>
        <dbReference type="ARBA" id="ARBA00022448"/>
    </source>
</evidence>
<evidence type="ECO:0000256" key="4">
    <source>
        <dbReference type="ARBA" id="ARBA00022475"/>
    </source>
</evidence>
<feature type="domain" description="ABC transporter" evidence="9">
    <location>
        <begin position="5"/>
        <end position="253"/>
    </location>
</feature>
<keyword evidence="3" id="KW-0813">Transport</keyword>
<dbReference type="InterPro" id="IPR003439">
    <property type="entry name" value="ABC_transporter-like_ATP-bd"/>
</dbReference>
<reference evidence="11" key="1">
    <citation type="journal article" date="2019" name="Int. J. Syst. Evol. Microbiol.">
        <title>The Global Catalogue of Microorganisms (GCM) 10K type strain sequencing project: providing services to taxonomists for standard genome sequencing and annotation.</title>
        <authorList>
            <consortium name="The Broad Institute Genomics Platform"/>
            <consortium name="The Broad Institute Genome Sequencing Center for Infectious Disease"/>
            <person name="Wu L."/>
            <person name="Ma J."/>
        </authorList>
    </citation>
    <scope>NUCLEOTIDE SEQUENCE [LARGE SCALE GENOMIC DNA]</scope>
    <source>
        <strain evidence="11">PCU 347</strain>
    </source>
</reference>
<evidence type="ECO:0000259" key="9">
    <source>
        <dbReference type="PROSITE" id="PS50893"/>
    </source>
</evidence>
<dbReference type="PANTHER" id="PTHR43297:SF2">
    <property type="entry name" value="DIPEPTIDE TRANSPORT ATP-BINDING PROTEIN DPPD"/>
    <property type="match status" value="1"/>
</dbReference>
<dbReference type="SUPFAM" id="SSF52540">
    <property type="entry name" value="P-loop containing nucleoside triphosphate hydrolases"/>
    <property type="match status" value="2"/>
</dbReference>
<keyword evidence="5" id="KW-0547">Nucleotide-binding</keyword>
<comment type="caution">
    <text evidence="10">The sequence shown here is derived from an EMBL/GenBank/DDBJ whole genome shotgun (WGS) entry which is preliminary data.</text>
</comment>
<evidence type="ECO:0000256" key="5">
    <source>
        <dbReference type="ARBA" id="ARBA00022741"/>
    </source>
</evidence>
<organism evidence="10 11">
    <name type="scientific">Streptomyces andamanensis</name>
    <dbReference type="NCBI Taxonomy" id="1565035"/>
    <lineage>
        <taxon>Bacteria</taxon>
        <taxon>Bacillati</taxon>
        <taxon>Actinomycetota</taxon>
        <taxon>Actinomycetes</taxon>
        <taxon>Kitasatosporales</taxon>
        <taxon>Streptomycetaceae</taxon>
        <taxon>Streptomyces</taxon>
    </lineage>
</organism>